<evidence type="ECO:0000256" key="1">
    <source>
        <dbReference type="SAM" id="Phobius"/>
    </source>
</evidence>
<feature type="transmembrane region" description="Helical" evidence="1">
    <location>
        <begin position="344"/>
        <end position="368"/>
    </location>
</feature>
<protein>
    <submittedName>
        <fullName evidence="2">Putative membrane protein</fullName>
    </submittedName>
</protein>
<sequence length="589" mass="63058">MSTSPISNDPRYLSLSNATEKTSLLANSRSLSPVPNSLVPSNPEDTGLRKSIFTHSVTLFAGLVVLLVAVSVVVVALTVLAPGVPQAILLGIAISGVGIGGFSIMKSLVYMVRDYMSPRMQESSRIKSALAVGTGFTVMGLVMKVGANFVPGGYGGLVGSLGSSAYSRGSQTTLASFSHYIYTKFFRSEKVAKGEKLTEAETIKEAKKLHYITLSIATIGVGLAVLGILLAIAGTVLLGGTPATIAIILAPPLISIGLTTVLQTILHSSIGKWRAFLLTQEKKDLFVDTSLKDIRLEKLPPSEVEESETSQSVIEVPDSEGIAETRISAEEIDTRLSLTTRQKVIFALATLLLLASIAAFIVTGFGGLTVMQVLLVASVGSAVASVTLPMVSSGFSYVAYQLKARLNISKLRWKEAKNKKRVRQFLIESGVIASDREFNQMWKTVYKKQIQKTDAAIREEVRNFEKGGEVNSALVGGILLGVGIGIMLLALVPAFAPIVPGILALGGSTLGIAGSILMRKFVNWLYDELVKLYERRRNRRELLYGPESKMRSIATDLVVEALAASHDHLFDLDGPVDFIDVDVDIDGAA</sequence>
<evidence type="ECO:0000313" key="2">
    <source>
        <dbReference type="EMBL" id="CRI42587.1"/>
    </source>
</evidence>
<feature type="transmembrane region" description="Helical" evidence="1">
    <location>
        <begin position="374"/>
        <end position="400"/>
    </location>
</feature>
<dbReference type="EMBL" id="LN847049">
    <property type="protein sequence ID" value="CRI42587.1"/>
    <property type="molecule type" value="Genomic_DNA"/>
</dbReference>
<organism evidence="2">
    <name type="scientific">Chlamydia pneumoniae</name>
    <name type="common">Chlamydophila pneumoniae</name>
    <dbReference type="NCBI Taxonomy" id="83558"/>
    <lineage>
        <taxon>Bacteria</taxon>
        <taxon>Pseudomonadati</taxon>
        <taxon>Chlamydiota</taxon>
        <taxon>Chlamydiia</taxon>
        <taxon>Chlamydiales</taxon>
        <taxon>Chlamydiaceae</taxon>
        <taxon>Chlamydia/Chlamydophila group</taxon>
        <taxon>Chlamydia</taxon>
    </lineage>
</organism>
<feature type="transmembrane region" description="Helical" evidence="1">
    <location>
        <begin position="211"/>
        <end position="237"/>
    </location>
</feature>
<feature type="transmembrane region" description="Helical" evidence="1">
    <location>
        <begin position="472"/>
        <end position="492"/>
    </location>
</feature>
<accession>A0A0F7X1X9</accession>
<keyword evidence="1" id="KW-0472">Membrane</keyword>
<feature type="transmembrane region" description="Helical" evidence="1">
    <location>
        <begin position="87"/>
        <end position="112"/>
    </location>
</feature>
<proteinExistence type="predicted"/>
<gene>
    <name evidence="2" type="ORF">BN1224_DC9_BS_00700</name>
</gene>
<keyword evidence="1" id="KW-1133">Transmembrane helix</keyword>
<name>A0A0F7X1X9_CHLPN</name>
<feature type="transmembrane region" description="Helical" evidence="1">
    <location>
        <begin position="243"/>
        <end position="266"/>
    </location>
</feature>
<keyword evidence="1" id="KW-0812">Transmembrane</keyword>
<dbReference type="AlphaFoldDB" id="A0A0F7X1X9"/>
<feature type="transmembrane region" description="Helical" evidence="1">
    <location>
        <begin position="498"/>
        <end position="518"/>
    </location>
</feature>
<feature type="transmembrane region" description="Helical" evidence="1">
    <location>
        <begin position="57"/>
        <end position="81"/>
    </location>
</feature>
<reference evidence="2" key="1">
    <citation type="submission" date="2015-05" db="EMBL/GenBank/DDBJ databases">
        <authorList>
            <person name="Rattei Thomas"/>
        </authorList>
    </citation>
    <scope>NUCLEOTIDE SEQUENCE</scope>
    <source>
        <strain evidence="2">DC9</strain>
    </source>
</reference>